<dbReference type="SUPFAM" id="SSF54713">
    <property type="entry name" value="Elongation factor Ts (EF-Ts), dimerisation domain"/>
    <property type="match status" value="2"/>
</dbReference>
<dbReference type="InterPro" id="IPR001816">
    <property type="entry name" value="Transl_elong_EFTs/EF1B"/>
</dbReference>
<dbReference type="FunFam" id="1.10.8.10:FF:000001">
    <property type="entry name" value="Elongation factor Ts"/>
    <property type="match status" value="1"/>
</dbReference>
<dbReference type="CDD" id="cd14275">
    <property type="entry name" value="UBA_EF-Ts"/>
    <property type="match status" value="1"/>
</dbReference>
<dbReference type="RefSeq" id="WP_194115919.1">
    <property type="nucleotide sequence ID" value="NZ_JADFUA010000004.1"/>
</dbReference>
<dbReference type="AlphaFoldDB" id="A0A8J7FKK3"/>
<dbReference type="InterPro" id="IPR014039">
    <property type="entry name" value="Transl_elong_EFTs/EF1B_dimer"/>
</dbReference>
<dbReference type="PROSITE" id="PS01126">
    <property type="entry name" value="EF_TS_1"/>
    <property type="match status" value="1"/>
</dbReference>
<keyword evidence="4 6" id="KW-0251">Elongation factor</keyword>
<organism evidence="8 9">
    <name type="scientific">Chitinilyticum piscinae</name>
    <dbReference type="NCBI Taxonomy" id="2866724"/>
    <lineage>
        <taxon>Bacteria</taxon>
        <taxon>Pseudomonadati</taxon>
        <taxon>Pseudomonadota</taxon>
        <taxon>Betaproteobacteria</taxon>
        <taxon>Neisseriales</taxon>
        <taxon>Chitinibacteraceae</taxon>
        <taxon>Chitinilyticum</taxon>
    </lineage>
</organism>
<dbReference type="Gene3D" id="3.30.479.20">
    <property type="entry name" value="Elongation factor Ts, dimerisation domain"/>
    <property type="match status" value="2"/>
</dbReference>
<evidence type="ECO:0000256" key="4">
    <source>
        <dbReference type="ARBA" id="ARBA00022768"/>
    </source>
</evidence>
<evidence type="ECO:0000256" key="3">
    <source>
        <dbReference type="ARBA" id="ARBA00022490"/>
    </source>
</evidence>
<dbReference type="GO" id="GO:0003746">
    <property type="term" value="F:translation elongation factor activity"/>
    <property type="evidence" value="ECO:0007669"/>
    <property type="project" value="UniProtKB-UniRule"/>
</dbReference>
<dbReference type="NCBIfam" id="TIGR00116">
    <property type="entry name" value="tsf"/>
    <property type="match status" value="1"/>
</dbReference>
<name>A0A8J7FKK3_9NEIS</name>
<dbReference type="Gene3D" id="1.10.286.20">
    <property type="match status" value="1"/>
</dbReference>
<keyword evidence="3 6" id="KW-0963">Cytoplasm</keyword>
<feature type="domain" description="Translation elongation factor EFTs/EF1B dimerisation" evidence="7">
    <location>
        <begin position="73"/>
        <end position="275"/>
    </location>
</feature>
<sequence>MAQITAAMVAELREMTGLGMMECKKALVECEGDVKKAEELLRVKSGNKASKMAGRTAAEGVVTAYISDDKKLGAIIEVNCETDFVGKDETFVAFAKAAAKAVADHNPADIEALAACVTDSGETVEDVRKAAIAKLGENMTLRRFERYTTEGQLAAYLHGAKLGVLVDITGGDEQLGKDLAMHIAASKPKALDASGVDAELIETERRVAIERAKEAGKSGEMLDKIAEGTVNKFLKEVTLLSQVFVKAEDGKQTIEQLIKSKSASVNRFALIVVGEGIEKKVVDYAAEVAAAAKL</sequence>
<dbReference type="InterPro" id="IPR018101">
    <property type="entry name" value="Transl_elong_Ts_CS"/>
</dbReference>
<dbReference type="PANTHER" id="PTHR11741">
    <property type="entry name" value="ELONGATION FACTOR TS"/>
    <property type="match status" value="1"/>
</dbReference>
<keyword evidence="5 6" id="KW-0648">Protein biosynthesis</keyword>
<dbReference type="Gene3D" id="1.10.8.10">
    <property type="entry name" value="DNA helicase RuvA subunit, C-terminal domain"/>
    <property type="match status" value="1"/>
</dbReference>
<dbReference type="InterPro" id="IPR036402">
    <property type="entry name" value="EF-Ts_dimer_sf"/>
</dbReference>
<comment type="similarity">
    <text evidence="1 6">Belongs to the EF-Ts family.</text>
</comment>
<proteinExistence type="inferred from homology"/>
<dbReference type="PANTHER" id="PTHR11741:SF0">
    <property type="entry name" value="ELONGATION FACTOR TS, MITOCHONDRIAL"/>
    <property type="match status" value="1"/>
</dbReference>
<dbReference type="GO" id="GO:0005737">
    <property type="term" value="C:cytoplasm"/>
    <property type="evidence" value="ECO:0007669"/>
    <property type="project" value="UniProtKB-SubCell"/>
</dbReference>
<dbReference type="InterPro" id="IPR009060">
    <property type="entry name" value="UBA-like_sf"/>
</dbReference>
<evidence type="ECO:0000256" key="5">
    <source>
        <dbReference type="ARBA" id="ARBA00022917"/>
    </source>
</evidence>
<reference evidence="8 9" key="1">
    <citation type="submission" date="2020-10" db="EMBL/GenBank/DDBJ databases">
        <title>The genome sequence of Chitinilyticum litopenaei 4Y14.</title>
        <authorList>
            <person name="Liu Y."/>
        </authorList>
    </citation>
    <scope>NUCLEOTIDE SEQUENCE [LARGE SCALE GENOMIC DNA]</scope>
    <source>
        <strain evidence="8 9">4Y14</strain>
    </source>
</reference>
<feature type="region of interest" description="Involved in Mg(2+) ion dislocation from EF-Tu" evidence="6">
    <location>
        <begin position="82"/>
        <end position="85"/>
    </location>
</feature>
<comment type="caution">
    <text evidence="8">The sequence shown here is derived from an EMBL/GenBank/DDBJ whole genome shotgun (WGS) entry which is preliminary data.</text>
</comment>
<dbReference type="Proteomes" id="UP000604481">
    <property type="component" value="Unassembled WGS sequence"/>
</dbReference>
<evidence type="ECO:0000256" key="6">
    <source>
        <dbReference type="HAMAP-Rule" id="MF_00050"/>
    </source>
</evidence>
<keyword evidence="9" id="KW-1185">Reference proteome</keyword>
<accession>A0A8J7FKK3</accession>
<gene>
    <name evidence="6" type="primary">tsf</name>
    <name evidence="8" type="ORF">INR99_08505</name>
</gene>
<dbReference type="Pfam" id="PF00889">
    <property type="entry name" value="EF_TS"/>
    <property type="match status" value="1"/>
</dbReference>
<evidence type="ECO:0000256" key="1">
    <source>
        <dbReference type="ARBA" id="ARBA00005532"/>
    </source>
</evidence>
<evidence type="ECO:0000256" key="2">
    <source>
        <dbReference type="ARBA" id="ARBA00016956"/>
    </source>
</evidence>
<dbReference type="EMBL" id="JADFUA010000004">
    <property type="protein sequence ID" value="MBE9609390.1"/>
    <property type="molecule type" value="Genomic_DNA"/>
</dbReference>
<comment type="subcellular location">
    <subcellularLocation>
        <location evidence="6">Cytoplasm</location>
    </subcellularLocation>
</comment>
<evidence type="ECO:0000313" key="8">
    <source>
        <dbReference type="EMBL" id="MBE9609390.1"/>
    </source>
</evidence>
<dbReference type="HAMAP" id="MF_00050">
    <property type="entry name" value="EF_Ts"/>
    <property type="match status" value="1"/>
</dbReference>
<evidence type="ECO:0000313" key="9">
    <source>
        <dbReference type="Proteomes" id="UP000604481"/>
    </source>
</evidence>
<dbReference type="SUPFAM" id="SSF46934">
    <property type="entry name" value="UBA-like"/>
    <property type="match status" value="1"/>
</dbReference>
<comment type="function">
    <text evidence="6">Associates with the EF-Tu.GDP complex and induces the exchange of GDP to GTP. It remains bound to the aminoacyl-tRNA.EF-Tu.GTP complex up to the GTP hydrolysis stage on the ribosome.</text>
</comment>
<protein>
    <recommendedName>
        <fullName evidence="2 6">Elongation factor Ts</fullName>
        <shortName evidence="6">EF-Ts</shortName>
    </recommendedName>
</protein>
<evidence type="ECO:0000259" key="7">
    <source>
        <dbReference type="Pfam" id="PF00889"/>
    </source>
</evidence>